<dbReference type="InterPro" id="IPR043502">
    <property type="entry name" value="DNA/RNA_pol_sf"/>
</dbReference>
<dbReference type="Proteomes" id="UP000650533">
    <property type="component" value="Chromosome 16"/>
</dbReference>
<sequence length="1305" mass="143433">MGLSTTGTLVKPSSSLVYTLNLYYVLKYNDIISLNTLVRLQHSAFAVIICEGWARCRKMGLVILDARTSVSADPVPPSLNASTLKDDLDIDLEPPPPQNHHDDDDTTLPTWGLPNHEAFDYGALNQESFQSDLELDDNSDFGVETAPQTPIYDPEMDWASDLGYTSGEAADIETDTDSHPELDDLLPISPANSQAALPTVGLNIDQIGNNLEDEAPQVPLTPDAPNLELNEETAQEPNIDTPMDRSELPDGLRVFKDLLLKFSSDGNLTVTAAEAFLKTINMCLEKGLLQCGSESNPAHRLPMTLETLQRHAGDPPDIMNVYAKTIRHRGSRKVTYCYTPILQYAFGSVKRQLKSILERPGILEAINKHREYLRREGKPDDVLKDIQDGELWRNFQKGDTKFFENPHNIGLILMCDGFSPATRQGAASYSMGAISMCIANLPPDLRNRPENKILVGVTPGPHEPNVNTINNFLKPMVSELLELWKEGMSITHPDGTLEVVFAALVACACNTPAARKTIQPRHCGQLPVGIGTSSAGSLTSNPLQSLATIDLPIAIPILWDKVDISSVEQQTHKAWAKLKEAEEKKKAKLRKGDKVTCNAAKAQQQALTNTNPTTHPQKQQHTTQVGNQSGDSNSDLPLDACDVANLEQTKEVDAEQRGYQTFMLLHSQARSSQRSIPARSQPPSCSTSPTLQDLSRMEPEPSITTLLKAITALTTTVGSLQDQIKSQGQQLVELRAICKETANLLGNKDQGGQTQPGPLTGPVTPPTHMGGEAHTPGTVRPGLKDPFQPTQGTRFDSKEEEEPRRPKKEPWGTPRSLSSLTLFDSGLSGKKGHPMAQLNASLGCPSQGSVQQGRADGCVDPVPHDRQSRQLGTSPYWGYYQGQGQPSNTIPALMAKFKEAFANPDAKWAAARKIAVLTQKTTMSEYVTEFCNLMAELNWNTEAYIAQFTRGLHWKVKELLSTKDNVPNNDLEAIFAALIKIDNTRWENKENCPKKAPTKAPVTTTTSSSTTTTRVCLSEDPNYITLEERDCCCASGLCVKCGQKGHGIKQCPNGWKATIKEMAKPLAKLDVHVLDCEFVSVALDLNKKPLLFIDLQLHNFPTEKLKTLVDSGATSNFISPLIVEKLKIPKTQLENPQVVRMLDGTLSQTGCIWHQVQLAVLANGHPHTIPFLLPSLKIQIASKEEANPNPLADLPTQYHEFAKVFGKEEFKMPSSPGPIYGMTDAESKALKQHIDEELAMGKIRPSTSSAGAPVMFVKKADGSLRLVVDYWKLNNVTHKNVYPLPRQNNLMAKLRQAKMFTKLDL</sequence>
<evidence type="ECO:0000256" key="2">
    <source>
        <dbReference type="SAM" id="MobiDB-lite"/>
    </source>
</evidence>
<feature type="compositionally biased region" description="Basic and acidic residues" evidence="2">
    <location>
        <begin position="795"/>
        <end position="810"/>
    </location>
</feature>
<feature type="domain" description="CCHC-type" evidence="3">
    <location>
        <begin position="1038"/>
        <end position="1053"/>
    </location>
</feature>
<dbReference type="Pfam" id="PF02992">
    <property type="entry name" value="Transposase_21"/>
    <property type="match status" value="1"/>
</dbReference>
<dbReference type="InterPro" id="IPR043128">
    <property type="entry name" value="Rev_trsase/Diguanyl_cyclase"/>
</dbReference>
<dbReference type="InterPro" id="IPR032567">
    <property type="entry name" value="RTL1-rel"/>
</dbReference>
<dbReference type="GeneID" id="67024686"/>
<dbReference type="KEGG" id="rsx:RhiXN_02404"/>
<dbReference type="SUPFAM" id="SSF56672">
    <property type="entry name" value="DNA/RNA polymerases"/>
    <property type="match status" value="1"/>
</dbReference>
<evidence type="ECO:0000313" key="4">
    <source>
        <dbReference type="EMBL" id="QRW27809.1"/>
    </source>
</evidence>
<keyword evidence="1" id="KW-0863">Zinc-finger</keyword>
<feature type="compositionally biased region" description="Low complexity" evidence="2">
    <location>
        <begin position="608"/>
        <end position="624"/>
    </location>
</feature>
<dbReference type="CDD" id="cd00303">
    <property type="entry name" value="retropepsin_like"/>
    <property type="match status" value="1"/>
</dbReference>
<dbReference type="EMBL" id="CP059673">
    <property type="protein sequence ID" value="QRW27809.1"/>
    <property type="molecule type" value="Genomic_DNA"/>
</dbReference>
<dbReference type="Gene3D" id="3.10.10.10">
    <property type="entry name" value="HIV Type 1 Reverse Transcriptase, subunit A, domain 1"/>
    <property type="match status" value="1"/>
</dbReference>
<dbReference type="PROSITE" id="PS50158">
    <property type="entry name" value="ZF_CCHC"/>
    <property type="match status" value="1"/>
</dbReference>
<evidence type="ECO:0000256" key="1">
    <source>
        <dbReference type="PROSITE-ProRule" id="PRU00047"/>
    </source>
</evidence>
<gene>
    <name evidence="4" type="ORF">RhiXN_02404</name>
</gene>
<keyword evidence="1" id="KW-0862">Zinc</keyword>
<feature type="compositionally biased region" description="Low complexity" evidence="2">
    <location>
        <begin position="750"/>
        <end position="762"/>
    </location>
</feature>
<feature type="compositionally biased region" description="Polar residues" evidence="2">
    <location>
        <begin position="625"/>
        <end position="635"/>
    </location>
</feature>
<evidence type="ECO:0000259" key="3">
    <source>
        <dbReference type="PROSITE" id="PS50158"/>
    </source>
</evidence>
<feature type="region of interest" description="Disordered" evidence="2">
    <location>
        <begin position="608"/>
        <end position="638"/>
    </location>
</feature>
<dbReference type="GO" id="GO:0003676">
    <property type="term" value="F:nucleic acid binding"/>
    <property type="evidence" value="ECO:0007669"/>
    <property type="project" value="InterPro"/>
</dbReference>
<proteinExistence type="predicted"/>
<name>A0A8H8T3E7_9AGAM</name>
<dbReference type="Gene3D" id="3.30.70.270">
    <property type="match status" value="1"/>
</dbReference>
<keyword evidence="1" id="KW-0479">Metal-binding</keyword>
<dbReference type="Gene3D" id="2.40.70.10">
    <property type="entry name" value="Acid Proteases"/>
    <property type="match status" value="1"/>
</dbReference>
<reference evidence="4" key="1">
    <citation type="submission" date="2020-05" db="EMBL/GenBank/DDBJ databases">
        <title>Evolutionary and genomic comparisons of hybrid uninucleate and nonhybrid Rhizoctonia fungi.</title>
        <authorList>
            <person name="Li C."/>
            <person name="Chen X."/>
        </authorList>
    </citation>
    <scope>NUCLEOTIDE SEQUENCE</scope>
    <source>
        <strain evidence="4">AG-1 IA</strain>
    </source>
</reference>
<evidence type="ECO:0000313" key="5">
    <source>
        <dbReference type="Proteomes" id="UP000650533"/>
    </source>
</evidence>
<feature type="region of interest" description="Disordered" evidence="2">
    <location>
        <begin position="668"/>
        <end position="698"/>
    </location>
</feature>
<dbReference type="PANTHER" id="PTHR15503:SF22">
    <property type="entry name" value="TRANSPOSON TY3-I GAG POLYPROTEIN"/>
    <property type="match status" value="1"/>
</dbReference>
<dbReference type="InterPro" id="IPR001878">
    <property type="entry name" value="Znf_CCHC"/>
</dbReference>
<dbReference type="InterPro" id="IPR021109">
    <property type="entry name" value="Peptidase_aspartic_dom_sf"/>
</dbReference>
<dbReference type="Pfam" id="PF03732">
    <property type="entry name" value="Retrotrans_gag"/>
    <property type="match status" value="1"/>
</dbReference>
<feature type="compositionally biased region" description="Polar residues" evidence="2">
    <location>
        <begin position="681"/>
        <end position="693"/>
    </location>
</feature>
<dbReference type="PANTHER" id="PTHR15503">
    <property type="entry name" value="LDOC1 RELATED"/>
    <property type="match status" value="1"/>
</dbReference>
<dbReference type="InterPro" id="IPR005162">
    <property type="entry name" value="Retrotrans_gag_dom"/>
</dbReference>
<accession>A0A8H8T3E7</accession>
<dbReference type="RefSeq" id="XP_043188046.1">
    <property type="nucleotide sequence ID" value="XM_043322223.1"/>
</dbReference>
<dbReference type="InterPro" id="IPR004242">
    <property type="entry name" value="Transposase_21"/>
</dbReference>
<feature type="region of interest" description="Disordered" evidence="2">
    <location>
        <begin position="75"/>
        <end position="112"/>
    </location>
</feature>
<dbReference type="GO" id="GO:0008270">
    <property type="term" value="F:zinc ion binding"/>
    <property type="evidence" value="ECO:0007669"/>
    <property type="project" value="UniProtKB-KW"/>
</dbReference>
<protein>
    <submittedName>
        <fullName evidence="4">Retrotransposable element Tf2 protein</fullName>
    </submittedName>
</protein>
<organism evidence="4 5">
    <name type="scientific">Rhizoctonia solani</name>
    <dbReference type="NCBI Taxonomy" id="456999"/>
    <lineage>
        <taxon>Eukaryota</taxon>
        <taxon>Fungi</taxon>
        <taxon>Dikarya</taxon>
        <taxon>Basidiomycota</taxon>
        <taxon>Agaricomycotina</taxon>
        <taxon>Agaricomycetes</taxon>
        <taxon>Cantharellales</taxon>
        <taxon>Ceratobasidiaceae</taxon>
        <taxon>Rhizoctonia</taxon>
    </lineage>
</organism>
<feature type="compositionally biased region" description="Polar residues" evidence="2">
    <location>
        <begin position="838"/>
        <end position="852"/>
    </location>
</feature>
<feature type="region of interest" description="Disordered" evidence="2">
    <location>
        <begin position="746"/>
        <end position="856"/>
    </location>
</feature>